<accession>A0A914VLX3</accession>
<feature type="transmembrane region" description="Helical" evidence="1">
    <location>
        <begin position="69"/>
        <end position="89"/>
    </location>
</feature>
<evidence type="ECO:0000256" key="1">
    <source>
        <dbReference type="SAM" id="Phobius"/>
    </source>
</evidence>
<keyword evidence="1" id="KW-0812">Transmembrane</keyword>
<evidence type="ECO:0000313" key="4">
    <source>
        <dbReference type="WBParaSite" id="PSAMB.scaffold2097size25447.g16308.t1"/>
    </source>
</evidence>
<name>A0A914VLX3_9BILA</name>
<sequence>MLIFLFAAIVGQTDSKNEEEPTVSEKSKYYVTAEDAASTQVVFYIVCFVAATFWGGVALVGYRKFDWQALASALVFFFGPFGCCCAFYMQTRTEKMARQRGGVPLMKV</sequence>
<organism evidence="3 4">
    <name type="scientific">Plectus sambesii</name>
    <dbReference type="NCBI Taxonomy" id="2011161"/>
    <lineage>
        <taxon>Eukaryota</taxon>
        <taxon>Metazoa</taxon>
        <taxon>Ecdysozoa</taxon>
        <taxon>Nematoda</taxon>
        <taxon>Chromadorea</taxon>
        <taxon>Plectida</taxon>
        <taxon>Plectina</taxon>
        <taxon>Plectoidea</taxon>
        <taxon>Plectidae</taxon>
        <taxon>Plectus</taxon>
    </lineage>
</organism>
<feature type="transmembrane region" description="Helical" evidence="1">
    <location>
        <begin position="41"/>
        <end position="62"/>
    </location>
</feature>
<keyword evidence="1" id="KW-0472">Membrane</keyword>
<dbReference type="AlphaFoldDB" id="A0A914VLX3"/>
<keyword evidence="2" id="KW-0732">Signal</keyword>
<reference evidence="4" key="1">
    <citation type="submission" date="2022-11" db="UniProtKB">
        <authorList>
            <consortium name="WormBaseParasite"/>
        </authorList>
    </citation>
    <scope>IDENTIFICATION</scope>
</reference>
<keyword evidence="3" id="KW-1185">Reference proteome</keyword>
<evidence type="ECO:0000313" key="3">
    <source>
        <dbReference type="Proteomes" id="UP000887566"/>
    </source>
</evidence>
<keyword evidence="1" id="KW-1133">Transmembrane helix</keyword>
<protein>
    <submittedName>
        <fullName evidence="4">Uncharacterized protein</fullName>
    </submittedName>
</protein>
<dbReference type="WBParaSite" id="PSAMB.scaffold2097size25447.g16308.t1">
    <property type="protein sequence ID" value="PSAMB.scaffold2097size25447.g16308.t1"/>
    <property type="gene ID" value="PSAMB.scaffold2097size25447.g16308"/>
</dbReference>
<proteinExistence type="predicted"/>
<feature type="chain" id="PRO_5037010924" evidence="2">
    <location>
        <begin position="16"/>
        <end position="108"/>
    </location>
</feature>
<evidence type="ECO:0000256" key="2">
    <source>
        <dbReference type="SAM" id="SignalP"/>
    </source>
</evidence>
<dbReference type="Proteomes" id="UP000887566">
    <property type="component" value="Unplaced"/>
</dbReference>
<feature type="signal peptide" evidence="2">
    <location>
        <begin position="1"/>
        <end position="15"/>
    </location>
</feature>